<keyword evidence="3" id="KW-1133">Transmembrane helix</keyword>
<feature type="compositionally biased region" description="Low complexity" evidence="2">
    <location>
        <begin position="388"/>
        <end position="399"/>
    </location>
</feature>
<dbReference type="InterPro" id="IPR006577">
    <property type="entry name" value="UAS"/>
</dbReference>
<dbReference type="GO" id="GO:0036503">
    <property type="term" value="P:ERAD pathway"/>
    <property type="evidence" value="ECO:0007669"/>
    <property type="project" value="TreeGrafter"/>
</dbReference>
<dbReference type="InterPro" id="IPR050730">
    <property type="entry name" value="UBX_domain-protein"/>
</dbReference>
<dbReference type="Gene3D" id="3.40.30.10">
    <property type="entry name" value="Glutaredoxin"/>
    <property type="match status" value="1"/>
</dbReference>
<name>A0A9P6JNV6_9AGAR</name>
<dbReference type="PROSITE" id="PS50033">
    <property type="entry name" value="UBX"/>
    <property type="match status" value="1"/>
</dbReference>
<protein>
    <recommendedName>
        <fullName evidence="4">UBX domain-containing protein</fullName>
    </recommendedName>
</protein>
<organism evidence="5 6">
    <name type="scientific">Crepidotus variabilis</name>
    <dbReference type="NCBI Taxonomy" id="179855"/>
    <lineage>
        <taxon>Eukaryota</taxon>
        <taxon>Fungi</taxon>
        <taxon>Dikarya</taxon>
        <taxon>Basidiomycota</taxon>
        <taxon>Agaricomycotina</taxon>
        <taxon>Agaricomycetes</taxon>
        <taxon>Agaricomycetidae</taxon>
        <taxon>Agaricales</taxon>
        <taxon>Agaricineae</taxon>
        <taxon>Crepidotaceae</taxon>
        <taxon>Crepidotus</taxon>
    </lineage>
</organism>
<dbReference type="EMBL" id="MU157863">
    <property type="protein sequence ID" value="KAF9527193.1"/>
    <property type="molecule type" value="Genomic_DNA"/>
</dbReference>
<feature type="region of interest" description="Disordered" evidence="2">
    <location>
        <begin position="430"/>
        <end position="487"/>
    </location>
</feature>
<evidence type="ECO:0000256" key="3">
    <source>
        <dbReference type="SAM" id="Phobius"/>
    </source>
</evidence>
<gene>
    <name evidence="5" type="ORF">CPB83DRAFT_856527</name>
</gene>
<evidence type="ECO:0000256" key="2">
    <source>
        <dbReference type="SAM" id="MobiDB-lite"/>
    </source>
</evidence>
<feature type="region of interest" description="Disordered" evidence="2">
    <location>
        <begin position="360"/>
        <end position="410"/>
    </location>
</feature>
<reference evidence="5" key="1">
    <citation type="submission" date="2020-11" db="EMBL/GenBank/DDBJ databases">
        <authorList>
            <consortium name="DOE Joint Genome Institute"/>
            <person name="Ahrendt S."/>
            <person name="Riley R."/>
            <person name="Andreopoulos W."/>
            <person name="Labutti K."/>
            <person name="Pangilinan J."/>
            <person name="Ruiz-Duenas F.J."/>
            <person name="Barrasa J.M."/>
            <person name="Sanchez-Garcia M."/>
            <person name="Camarero S."/>
            <person name="Miyauchi S."/>
            <person name="Serrano A."/>
            <person name="Linde D."/>
            <person name="Babiker R."/>
            <person name="Drula E."/>
            <person name="Ayuso-Fernandez I."/>
            <person name="Pacheco R."/>
            <person name="Padilla G."/>
            <person name="Ferreira P."/>
            <person name="Barriuso J."/>
            <person name="Kellner H."/>
            <person name="Castanera R."/>
            <person name="Alfaro M."/>
            <person name="Ramirez L."/>
            <person name="Pisabarro A.G."/>
            <person name="Kuo A."/>
            <person name="Tritt A."/>
            <person name="Lipzen A."/>
            <person name="He G."/>
            <person name="Yan M."/>
            <person name="Ng V."/>
            <person name="Cullen D."/>
            <person name="Martin F."/>
            <person name="Rosso M.-N."/>
            <person name="Henrissat B."/>
            <person name="Hibbett D."/>
            <person name="Martinez A.T."/>
            <person name="Grigoriev I.V."/>
        </authorList>
    </citation>
    <scope>NUCLEOTIDE SEQUENCE</scope>
    <source>
        <strain evidence="5">CBS 506.95</strain>
    </source>
</reference>
<keyword evidence="3" id="KW-0812">Transmembrane</keyword>
<feature type="compositionally biased region" description="Acidic residues" evidence="2">
    <location>
        <begin position="702"/>
        <end position="719"/>
    </location>
</feature>
<evidence type="ECO:0000313" key="6">
    <source>
        <dbReference type="Proteomes" id="UP000807306"/>
    </source>
</evidence>
<feature type="compositionally biased region" description="Polar residues" evidence="2">
    <location>
        <begin position="64"/>
        <end position="82"/>
    </location>
</feature>
<dbReference type="InterPro" id="IPR001012">
    <property type="entry name" value="UBX_dom"/>
</dbReference>
<dbReference type="SMART" id="SM00594">
    <property type="entry name" value="UAS"/>
    <property type="match status" value="1"/>
</dbReference>
<feature type="compositionally biased region" description="Polar residues" evidence="2">
    <location>
        <begin position="400"/>
        <end position="410"/>
    </location>
</feature>
<proteinExistence type="predicted"/>
<evidence type="ECO:0000259" key="4">
    <source>
        <dbReference type="PROSITE" id="PS50033"/>
    </source>
</evidence>
<feature type="region of interest" description="Disordered" evidence="2">
    <location>
        <begin position="661"/>
        <end position="719"/>
    </location>
</feature>
<dbReference type="SUPFAM" id="SSF52833">
    <property type="entry name" value="Thioredoxin-like"/>
    <property type="match status" value="1"/>
</dbReference>
<dbReference type="AlphaFoldDB" id="A0A9P6JNV6"/>
<dbReference type="Gene3D" id="1.10.8.10">
    <property type="entry name" value="DNA helicase RuvA subunit, C-terminal domain"/>
    <property type="match status" value="1"/>
</dbReference>
<feature type="domain" description="UBX" evidence="4">
    <location>
        <begin position="525"/>
        <end position="557"/>
    </location>
</feature>
<dbReference type="PANTHER" id="PTHR23322">
    <property type="entry name" value="FAS-ASSOCIATED PROTEIN"/>
    <property type="match status" value="1"/>
</dbReference>
<dbReference type="GO" id="GO:0043130">
    <property type="term" value="F:ubiquitin binding"/>
    <property type="evidence" value="ECO:0007669"/>
    <property type="project" value="TreeGrafter"/>
</dbReference>
<comment type="caution">
    <text evidence="5">The sequence shown here is derived from an EMBL/GenBank/DDBJ whole genome shotgun (WGS) entry which is preliminary data.</text>
</comment>
<dbReference type="OrthoDB" id="1026733at2759"/>
<dbReference type="InterPro" id="IPR036249">
    <property type="entry name" value="Thioredoxin-like_sf"/>
</dbReference>
<feature type="compositionally biased region" description="Basic and acidic residues" evidence="2">
    <location>
        <begin position="666"/>
        <end position="685"/>
    </location>
</feature>
<feature type="compositionally biased region" description="Basic and acidic residues" evidence="2">
    <location>
        <begin position="433"/>
        <end position="487"/>
    </location>
</feature>
<feature type="region of interest" description="Disordered" evidence="2">
    <location>
        <begin position="64"/>
        <end position="113"/>
    </location>
</feature>
<feature type="compositionally biased region" description="Low complexity" evidence="2">
    <location>
        <begin position="689"/>
        <end position="698"/>
    </location>
</feature>
<dbReference type="Proteomes" id="UP000807306">
    <property type="component" value="Unassembled WGS sequence"/>
</dbReference>
<keyword evidence="3" id="KW-0472">Membrane</keyword>
<keyword evidence="6" id="KW-1185">Reference proteome</keyword>
<keyword evidence="1" id="KW-0175">Coiled coil</keyword>
<sequence length="719" mass="77799">MTESNADASNLSATQRHSLEQLRELTNGADDEVSIGVLGSVGWDVQKAAELIFEGGVLNGAITGSSTNTGTSARSTPSSGTAPITREEFEIDDSDAAPLMGSGSRNNPRRNNHPAPIIPRPVIALLSLPLTLLTSLFRFVFHILRFPFTFLRSGPSPGNPGYPRYGFLGLGLSLGPSGLFGRGARGGRGGGVQGSSGVEKWVRELEEETGAVCLGGAKGSSALASGTSTANGTGAGTSNSLNARVSATGSSGVNSKPTIDFSDSTRKYLPEFQLCTYEDLLKTCQKDMKVACIVLVSEEHDDVGEFKRSTLTDPTFVKTLYDNDILVWGGDVRDREAWSASEKLQATTYPFVGFISLQPRRDPGASTSSRNSSAPPVLTVLSRHQGPSHSSSYSSSSSSNQPPTSAQALTSHIQTSLLPRVGPYLSRLLSAQKQRERDRELRREQDRMYEESKRRDRERIEGAMRREKEEREQKDRKAREEREELEREVRRIREEQQKEEMRRVRRGEVGAWVGKWAAGVNGSGTRIAIRLPSGKRVIEEFDRETGTVTGLYARVEGLLGANLVDEAKEAVVVKDDHGNVVLGMPSGAHEAERALDVYISSSLLLNSGSSSSAYTYPSPQLFWGFTIATSYPRVEIPWEAGTKLSSLDGLKGGGQVVVELVNGNEGGRRSVEGGRKSVEGGRKSMESVQSSKTQTSTTKTDEGEDEGSDGYETESSDEE</sequence>
<feature type="transmembrane region" description="Helical" evidence="3">
    <location>
        <begin position="122"/>
        <end position="144"/>
    </location>
</feature>
<dbReference type="PANTHER" id="PTHR23322:SF1">
    <property type="entry name" value="FAS-ASSOCIATED FACTOR 2"/>
    <property type="match status" value="1"/>
</dbReference>
<dbReference type="GO" id="GO:0005783">
    <property type="term" value="C:endoplasmic reticulum"/>
    <property type="evidence" value="ECO:0007669"/>
    <property type="project" value="TreeGrafter"/>
</dbReference>
<feature type="compositionally biased region" description="Polar residues" evidence="2">
    <location>
        <begin position="365"/>
        <end position="374"/>
    </location>
</feature>
<evidence type="ECO:0000256" key="1">
    <source>
        <dbReference type="ARBA" id="ARBA00023054"/>
    </source>
</evidence>
<accession>A0A9P6JNV6</accession>
<evidence type="ECO:0000313" key="5">
    <source>
        <dbReference type="EMBL" id="KAF9527193.1"/>
    </source>
</evidence>